<protein>
    <recommendedName>
        <fullName evidence="1">Bacteriophage Mx8 p63 C-terminal domain-containing protein</fullName>
    </recommendedName>
</protein>
<evidence type="ECO:0000259" key="1">
    <source>
        <dbReference type="Pfam" id="PF10546"/>
    </source>
</evidence>
<dbReference type="InterPro" id="IPR018874">
    <property type="entry name" value="Phage_Mx8_p63_C"/>
</dbReference>
<gene>
    <name evidence="2" type="ORF">D3876_06670</name>
</gene>
<comment type="caution">
    <text evidence="2">The sequence shown here is derived from an EMBL/GenBank/DDBJ whole genome shotgun (WGS) entry which is preliminary data.</text>
</comment>
<accession>A0A418WRR1</accession>
<evidence type="ECO:0000313" key="2">
    <source>
        <dbReference type="EMBL" id="RJF93948.1"/>
    </source>
</evidence>
<keyword evidence="3" id="KW-1185">Reference proteome</keyword>
<organism evidence="2 3">
    <name type="scientific">Sphingomonas cavernae</name>
    <dbReference type="NCBI Taxonomy" id="2320861"/>
    <lineage>
        <taxon>Bacteria</taxon>
        <taxon>Pseudomonadati</taxon>
        <taxon>Pseudomonadota</taxon>
        <taxon>Alphaproteobacteria</taxon>
        <taxon>Sphingomonadales</taxon>
        <taxon>Sphingomonadaceae</taxon>
        <taxon>Sphingomonas</taxon>
    </lineage>
</organism>
<dbReference type="AlphaFoldDB" id="A0A418WRR1"/>
<feature type="domain" description="Bacteriophage Mx8 p63 C-terminal" evidence="1">
    <location>
        <begin position="195"/>
        <end position="289"/>
    </location>
</feature>
<sequence length="346" mass="39866">MLMTTPQSLGGVARAERLSSEERRVIAVQAAKARWQRAHDQTRIPSAETDGILKVGDVGLDVFVLDDRRRVISKKAMARALHLKSEGGNAFMRTMSRKGIQAVISSELATKIERPIAFYTVRGELADGYDAETLIEICDALIEARNRGKLAASQFFLSIQAEIIFRSAAKLGIIALVDEATGYVDKTRDEYRKLFESFIREEFRQWEREFPDKFFDMIYRLYGLKRQKPDSSKHPQFFGHFIRKFIYYPLANSNGAILEQLEEKNPVVYDSGGRRFKFFQYLTNEIGMSSFRQHLWQVVGIGESATDRVHFERGFYRAFPEAIPRKNDNQLDFFDDLVESMNKKAR</sequence>
<reference evidence="2 3" key="1">
    <citation type="submission" date="2018-09" db="EMBL/GenBank/DDBJ databases">
        <authorList>
            <person name="Zhu H."/>
        </authorList>
    </citation>
    <scope>NUCLEOTIDE SEQUENCE [LARGE SCALE GENOMIC DNA]</scope>
    <source>
        <strain evidence="2 3">K2R01-6</strain>
    </source>
</reference>
<dbReference type="RefSeq" id="WP_119760505.1">
    <property type="nucleotide sequence ID" value="NZ_QYUM01000002.1"/>
</dbReference>
<proteinExistence type="predicted"/>
<evidence type="ECO:0000313" key="3">
    <source>
        <dbReference type="Proteomes" id="UP000286100"/>
    </source>
</evidence>
<dbReference type="Pfam" id="PF10546">
    <property type="entry name" value="P63C"/>
    <property type="match status" value="1"/>
</dbReference>
<dbReference type="OrthoDB" id="4762429at2"/>
<name>A0A418WRR1_9SPHN</name>
<dbReference type="EMBL" id="QYUM01000002">
    <property type="protein sequence ID" value="RJF93948.1"/>
    <property type="molecule type" value="Genomic_DNA"/>
</dbReference>
<dbReference type="Proteomes" id="UP000286100">
    <property type="component" value="Unassembled WGS sequence"/>
</dbReference>